<accession>A0ABM4BMJ2</accession>
<keyword evidence="2" id="KW-1185">Reference proteome</keyword>
<dbReference type="PANTHER" id="PTHR45749">
    <property type="match status" value="1"/>
</dbReference>
<evidence type="ECO:0000313" key="3">
    <source>
        <dbReference type="RefSeq" id="XP_065650291.1"/>
    </source>
</evidence>
<dbReference type="SMART" id="SM00597">
    <property type="entry name" value="ZnF_TTF"/>
    <property type="match status" value="1"/>
</dbReference>
<protein>
    <submittedName>
        <fullName evidence="3">Zinc finger MYM-type protein 1-like</fullName>
    </submittedName>
</protein>
<organism evidence="2 3">
    <name type="scientific">Hydra vulgaris</name>
    <name type="common">Hydra</name>
    <name type="synonym">Hydra attenuata</name>
    <dbReference type="NCBI Taxonomy" id="6087"/>
    <lineage>
        <taxon>Eukaryota</taxon>
        <taxon>Metazoa</taxon>
        <taxon>Cnidaria</taxon>
        <taxon>Hydrozoa</taxon>
        <taxon>Hydroidolina</taxon>
        <taxon>Anthoathecata</taxon>
        <taxon>Aplanulata</taxon>
        <taxon>Hydridae</taxon>
        <taxon>Hydra</taxon>
    </lineage>
</organism>
<dbReference type="InterPro" id="IPR025398">
    <property type="entry name" value="DUF4371"/>
</dbReference>
<feature type="domain" description="TTF-type" evidence="1">
    <location>
        <begin position="3"/>
        <end position="87"/>
    </location>
</feature>
<dbReference type="Pfam" id="PF14291">
    <property type="entry name" value="DUF4371"/>
    <property type="match status" value="1"/>
</dbReference>
<reference evidence="3" key="1">
    <citation type="submission" date="2025-08" db="UniProtKB">
        <authorList>
            <consortium name="RefSeq"/>
        </authorList>
    </citation>
    <scope>IDENTIFICATION</scope>
</reference>
<gene>
    <name evidence="3" type="primary">LOC136078446</name>
</gene>
<dbReference type="RefSeq" id="XP_065650291.1">
    <property type="nucleotide sequence ID" value="XM_065794219.1"/>
</dbReference>
<dbReference type="InterPro" id="IPR006580">
    <property type="entry name" value="Znf_TTF"/>
</dbReference>
<evidence type="ECO:0000313" key="2">
    <source>
        <dbReference type="Proteomes" id="UP001652625"/>
    </source>
</evidence>
<sequence>MYYKGHFPNGETYERKWLVYSKHSNSIFCFHYKIFSIGKKSTKLTENGYSDWKHITSDLKDHEKSVNHKECFGKWLDLAARMKKNETVNECDLKKIKLEAEYWQNILKRIISVIKFLASHNLAFQGHTDKLFSKGNGNFLGLIEMISEFDPILHEHLRKIKSHEVSDHYLGKNIQNQNIQLLGSEIKKSIILNCQNAKYYSIIMDCITDVTLQEQLTLVLRFYNCKLFEVEEHFIGFVDVNRTTGEVLAETFLKHLTETSLDILNCRCRSYNNEAKMKGIHS</sequence>
<proteinExistence type="predicted"/>
<name>A0ABM4BMJ2_HYDVU</name>
<dbReference type="GeneID" id="136078446"/>
<evidence type="ECO:0000259" key="1">
    <source>
        <dbReference type="SMART" id="SM00597"/>
    </source>
</evidence>
<dbReference type="PANTHER" id="PTHR45749:SF35">
    <property type="entry name" value="AC-LIKE TRANSPOSASE-RELATED"/>
    <property type="match status" value="1"/>
</dbReference>
<dbReference type="Proteomes" id="UP001652625">
    <property type="component" value="Chromosome 03"/>
</dbReference>